<evidence type="ECO:0000256" key="1">
    <source>
        <dbReference type="SAM" id="Phobius"/>
    </source>
</evidence>
<feature type="transmembrane region" description="Helical" evidence="1">
    <location>
        <begin position="95"/>
        <end position="114"/>
    </location>
</feature>
<sequence length="439" mass="50451">MSSKYEKFFLNLYVFLAIFEPPILPVSFIYVLGCITIFFIILRDQGNIDLSIFKETTMNRFYGFFIFLSIYMIIVSLVDILFVSHDFMLINRLKGLNQLLILTGIQFLNIEVILHKVRSTKGNIYVVYDLIINCASIQGVLSILAYLIPTVRSLFLKFSSDLYQNPWLLERRGYGFSSSLIDLFGYGMGLAAGYALFTFNRHKFMRIIQLLLIMFSIWFNSRTGLIVFIIAVFLKIIENGNLFGKMLKISGLGVSLIYSFYIILPKIIEIGLKSMNATVKWIVTDFGGVYDSLMKTNYVVNPIQNVNQDSTYYMLLQDLVKTPDNLFQKYFGTGYSVYSAVNGYRTDVGYTNITWMFGLLGTILFCVFIIYNFRMACLNTSKKEKTIIIFNLISYFIVLVKGRLIGYGPGIFVNYLILFATIYFSRKNEGIDGEVNEKI</sequence>
<reference evidence="2 3" key="1">
    <citation type="journal article" date="2015" name="Genome Announc.">
        <title>Expanding the biotechnology potential of lactobacilli through comparative genomics of 213 strains and associated genera.</title>
        <authorList>
            <person name="Sun Z."/>
            <person name="Harris H.M."/>
            <person name="McCann A."/>
            <person name="Guo C."/>
            <person name="Argimon S."/>
            <person name="Zhang W."/>
            <person name="Yang X."/>
            <person name="Jeffery I.B."/>
            <person name="Cooney J.C."/>
            <person name="Kagawa T.F."/>
            <person name="Liu W."/>
            <person name="Song Y."/>
            <person name="Salvetti E."/>
            <person name="Wrobel A."/>
            <person name="Rasinkangas P."/>
            <person name="Parkhill J."/>
            <person name="Rea M.C."/>
            <person name="O'Sullivan O."/>
            <person name="Ritari J."/>
            <person name="Douillard F.P."/>
            <person name="Paul Ross R."/>
            <person name="Yang R."/>
            <person name="Briner A.E."/>
            <person name="Felis G.E."/>
            <person name="de Vos W.M."/>
            <person name="Barrangou R."/>
            <person name="Klaenhammer T.R."/>
            <person name="Caufield P.W."/>
            <person name="Cui Y."/>
            <person name="Zhang H."/>
            <person name="O'Toole P.W."/>
        </authorList>
    </citation>
    <scope>NUCLEOTIDE SEQUENCE [LARGE SCALE GENOMIC DNA]</scope>
    <source>
        <strain evidence="2 3">NBRC 103219</strain>
    </source>
</reference>
<dbReference type="AlphaFoldDB" id="A0A0R2LN05"/>
<keyword evidence="1" id="KW-0812">Transmembrane</keyword>
<protein>
    <submittedName>
        <fullName evidence="2">Uncharacterized protein</fullName>
    </submittedName>
</protein>
<feature type="transmembrane region" description="Helical" evidence="1">
    <location>
        <begin position="61"/>
        <end position="83"/>
    </location>
</feature>
<feature type="transmembrane region" description="Helical" evidence="1">
    <location>
        <begin position="176"/>
        <end position="199"/>
    </location>
</feature>
<gene>
    <name evidence="2" type="ORF">IV66_GL000396</name>
</gene>
<feature type="transmembrane region" description="Helical" evidence="1">
    <location>
        <begin position="12"/>
        <end position="41"/>
    </location>
</feature>
<dbReference type="EMBL" id="JQCN01000010">
    <property type="protein sequence ID" value="KRO01323.1"/>
    <property type="molecule type" value="Genomic_DNA"/>
</dbReference>
<feature type="transmembrane region" description="Helical" evidence="1">
    <location>
        <begin position="353"/>
        <end position="373"/>
    </location>
</feature>
<feature type="transmembrane region" description="Helical" evidence="1">
    <location>
        <begin position="126"/>
        <end position="148"/>
    </location>
</feature>
<evidence type="ECO:0000313" key="2">
    <source>
        <dbReference type="EMBL" id="KRO01323.1"/>
    </source>
</evidence>
<keyword evidence="1" id="KW-0472">Membrane</keyword>
<proteinExistence type="predicted"/>
<name>A0A0R2LN05_9LACO</name>
<accession>A0A0R2LN05</accession>
<comment type="caution">
    <text evidence="2">The sequence shown here is derived from an EMBL/GenBank/DDBJ whole genome shotgun (WGS) entry which is preliminary data.</text>
</comment>
<feature type="transmembrane region" description="Helical" evidence="1">
    <location>
        <begin position="246"/>
        <end position="264"/>
    </location>
</feature>
<dbReference type="RefSeq" id="WP_017867123.1">
    <property type="nucleotide sequence ID" value="NZ_BJYB01000027.1"/>
</dbReference>
<evidence type="ECO:0000313" key="3">
    <source>
        <dbReference type="Proteomes" id="UP000051886"/>
    </source>
</evidence>
<feature type="transmembrane region" description="Helical" evidence="1">
    <location>
        <begin position="211"/>
        <end position="234"/>
    </location>
</feature>
<dbReference type="Proteomes" id="UP000051886">
    <property type="component" value="Unassembled WGS sequence"/>
</dbReference>
<feature type="transmembrane region" description="Helical" evidence="1">
    <location>
        <begin position="404"/>
        <end position="424"/>
    </location>
</feature>
<dbReference type="STRING" id="449659.IV66_GL000396"/>
<keyword evidence="1" id="KW-1133">Transmembrane helix</keyword>
<organism evidence="2 3">
    <name type="scientific">Ligilactobacillus pobuzihii</name>
    <dbReference type="NCBI Taxonomy" id="449659"/>
    <lineage>
        <taxon>Bacteria</taxon>
        <taxon>Bacillati</taxon>
        <taxon>Bacillota</taxon>
        <taxon>Bacilli</taxon>
        <taxon>Lactobacillales</taxon>
        <taxon>Lactobacillaceae</taxon>
        <taxon>Ligilactobacillus</taxon>
    </lineage>
</organism>
<keyword evidence="3" id="KW-1185">Reference proteome</keyword>
<dbReference type="PATRIC" id="fig|449659.4.peg.397"/>